<dbReference type="Proteomes" id="UP000233469">
    <property type="component" value="Unassembled WGS sequence"/>
</dbReference>
<evidence type="ECO:0000313" key="1">
    <source>
        <dbReference type="EMBL" id="PKK77894.1"/>
    </source>
</evidence>
<dbReference type="VEuPathDB" id="FungiDB:RhiirFUN_011162"/>
<reference evidence="1 2" key="1">
    <citation type="submission" date="2016-04" db="EMBL/GenBank/DDBJ databases">
        <title>Genome analyses suggest a sexual origin of heterokaryosis in a supposedly ancient asexual fungus.</title>
        <authorList>
            <person name="Ropars J."/>
            <person name="Sedzielewska K."/>
            <person name="Noel J."/>
            <person name="Charron P."/>
            <person name="Farinelli L."/>
            <person name="Marton T."/>
            <person name="Kruger M."/>
            <person name="Pelin A."/>
            <person name="Brachmann A."/>
            <person name="Corradi N."/>
        </authorList>
    </citation>
    <scope>NUCLEOTIDE SEQUENCE [LARGE SCALE GENOMIC DNA]</scope>
    <source>
        <strain evidence="1 2">C2</strain>
    </source>
</reference>
<dbReference type="VEuPathDB" id="FungiDB:RhiirA1_529820"/>
<evidence type="ECO:0000313" key="2">
    <source>
        <dbReference type="Proteomes" id="UP000233469"/>
    </source>
</evidence>
<gene>
    <name evidence="1" type="ORF">RhiirC2_770833</name>
</gene>
<dbReference type="AlphaFoldDB" id="A0A2N1NVK1"/>
<accession>A0A2N1NVK1</accession>
<dbReference type="VEuPathDB" id="FungiDB:FUN_015365"/>
<sequence length="311" mass="35985">MKSELLLKIHQPLNYNLQLNFGNQQIAIKPLRPSQSTRILGSFRPEYRTPLAHNFKGVSINNPSFANNNTVWAIFWIDKFNKSFAGKNIHKDAKNKKIYVQHYQVDQRVDIAYLSLCNGCALNNHQSGDCKFIVPNRDLVLIPIQSYVAHRTLHQKLYLLRLVNIGHRPTIRGFSLILQTIHHIYEVLYSQTTKQFDSHSGDPWNEFIDKKVAEVHNNSDSSIITFLTNNMDNINYVLKWNNITVEQSPRKFISQSSKVKGFEEFFNLARNTKYRRNCIDWKMTFDILSGSEVPNDTTFKSSGVKADSNFS</sequence>
<proteinExistence type="predicted"/>
<reference evidence="1 2" key="2">
    <citation type="submission" date="2017-10" db="EMBL/GenBank/DDBJ databases">
        <title>Extensive intraspecific genome diversity in a model arbuscular mycorrhizal fungus.</title>
        <authorList>
            <person name="Chen E.C.H."/>
            <person name="Morin E."/>
            <person name="Baudet D."/>
            <person name="Noel J."/>
            <person name="Ndikumana S."/>
            <person name="Charron P."/>
            <person name="St-Onge C."/>
            <person name="Giorgi J."/>
            <person name="Grigoriev I.V."/>
            <person name="Roux C."/>
            <person name="Martin F.M."/>
            <person name="Corradi N."/>
        </authorList>
    </citation>
    <scope>NUCLEOTIDE SEQUENCE [LARGE SCALE GENOMIC DNA]</scope>
    <source>
        <strain evidence="1 2">C2</strain>
    </source>
</reference>
<dbReference type="EMBL" id="LLXL01000106">
    <property type="protein sequence ID" value="PKK77894.1"/>
    <property type="molecule type" value="Genomic_DNA"/>
</dbReference>
<name>A0A2N1NVK1_9GLOM</name>
<dbReference type="VEuPathDB" id="FungiDB:RhiirA1_450304"/>
<comment type="caution">
    <text evidence="1">The sequence shown here is derived from an EMBL/GenBank/DDBJ whole genome shotgun (WGS) entry which is preliminary data.</text>
</comment>
<organism evidence="1 2">
    <name type="scientific">Rhizophagus irregularis</name>
    <dbReference type="NCBI Taxonomy" id="588596"/>
    <lineage>
        <taxon>Eukaryota</taxon>
        <taxon>Fungi</taxon>
        <taxon>Fungi incertae sedis</taxon>
        <taxon>Mucoromycota</taxon>
        <taxon>Glomeromycotina</taxon>
        <taxon>Glomeromycetes</taxon>
        <taxon>Glomerales</taxon>
        <taxon>Glomeraceae</taxon>
        <taxon>Rhizophagus</taxon>
    </lineage>
</organism>
<protein>
    <submittedName>
        <fullName evidence="1">Uncharacterized protein</fullName>
    </submittedName>
</protein>